<protein>
    <submittedName>
        <fullName evidence="8">High mobility group B protein 13-like</fullName>
    </submittedName>
</protein>
<evidence type="ECO:0000256" key="5">
    <source>
        <dbReference type="SAM" id="MobiDB-lite"/>
    </source>
</evidence>
<evidence type="ECO:0000256" key="4">
    <source>
        <dbReference type="PROSITE-ProRule" id="PRU00267"/>
    </source>
</evidence>
<dbReference type="Pfam" id="PF00505">
    <property type="entry name" value="HMG_box"/>
    <property type="match status" value="1"/>
</dbReference>
<keyword evidence="7" id="KW-1185">Reference proteome</keyword>
<reference evidence="8" key="1">
    <citation type="submission" date="2025-08" db="UniProtKB">
        <authorList>
            <consortium name="RefSeq"/>
        </authorList>
    </citation>
    <scope>IDENTIFICATION</scope>
    <source>
        <tissue evidence="8">Whole Larva</tissue>
    </source>
</reference>
<feature type="DNA-binding region" description="HMG box" evidence="4">
    <location>
        <begin position="163"/>
        <end position="239"/>
    </location>
</feature>
<dbReference type="InterPro" id="IPR050342">
    <property type="entry name" value="HMGB"/>
</dbReference>
<feature type="compositionally biased region" description="Pro residues" evidence="5">
    <location>
        <begin position="129"/>
        <end position="138"/>
    </location>
</feature>
<comment type="subcellular location">
    <subcellularLocation>
        <location evidence="1">Nucleus</location>
    </subcellularLocation>
</comment>
<accession>A0ABM1N0V3</accession>
<name>A0ABM1N0V3_NICVS</name>
<dbReference type="InterPro" id="IPR056513">
    <property type="entry name" value="INO80F"/>
</dbReference>
<dbReference type="SUPFAM" id="SSF47095">
    <property type="entry name" value="HMG-box"/>
    <property type="match status" value="1"/>
</dbReference>
<dbReference type="PANTHER" id="PTHR48112:SF22">
    <property type="entry name" value="MITOCHONDRIAL TRANSCRIPTION FACTOR A, ISOFORM B"/>
    <property type="match status" value="1"/>
</dbReference>
<dbReference type="InterPro" id="IPR036910">
    <property type="entry name" value="HMG_box_dom_sf"/>
</dbReference>
<dbReference type="Proteomes" id="UP000695000">
    <property type="component" value="Unplaced"/>
</dbReference>
<evidence type="ECO:0000256" key="3">
    <source>
        <dbReference type="ARBA" id="ARBA00023242"/>
    </source>
</evidence>
<dbReference type="RefSeq" id="XP_017780453.1">
    <property type="nucleotide sequence ID" value="XM_017924964.1"/>
</dbReference>
<evidence type="ECO:0000313" key="8">
    <source>
        <dbReference type="RefSeq" id="XP_017780453.1"/>
    </source>
</evidence>
<dbReference type="SMART" id="SM00398">
    <property type="entry name" value="HMG"/>
    <property type="match status" value="1"/>
</dbReference>
<proteinExistence type="predicted"/>
<organism evidence="7 8">
    <name type="scientific">Nicrophorus vespilloides</name>
    <name type="common">Boreal carrion beetle</name>
    <dbReference type="NCBI Taxonomy" id="110193"/>
    <lineage>
        <taxon>Eukaryota</taxon>
        <taxon>Metazoa</taxon>
        <taxon>Ecdysozoa</taxon>
        <taxon>Arthropoda</taxon>
        <taxon>Hexapoda</taxon>
        <taxon>Insecta</taxon>
        <taxon>Pterygota</taxon>
        <taxon>Neoptera</taxon>
        <taxon>Endopterygota</taxon>
        <taxon>Coleoptera</taxon>
        <taxon>Polyphaga</taxon>
        <taxon>Staphyliniformia</taxon>
        <taxon>Silphidae</taxon>
        <taxon>Nicrophorinae</taxon>
        <taxon>Nicrophorus</taxon>
    </lineage>
</organism>
<evidence type="ECO:0000259" key="6">
    <source>
        <dbReference type="PROSITE" id="PS50118"/>
    </source>
</evidence>
<dbReference type="PROSITE" id="PS50118">
    <property type="entry name" value="HMG_BOX_2"/>
    <property type="match status" value="1"/>
</dbReference>
<feature type="compositionally biased region" description="Polar residues" evidence="5">
    <location>
        <begin position="92"/>
        <end position="101"/>
    </location>
</feature>
<dbReference type="GeneID" id="108565469"/>
<dbReference type="InterPro" id="IPR009071">
    <property type="entry name" value="HMG_box_dom"/>
</dbReference>
<evidence type="ECO:0000313" key="7">
    <source>
        <dbReference type="Proteomes" id="UP000695000"/>
    </source>
</evidence>
<gene>
    <name evidence="8" type="primary">LOC108565469</name>
</gene>
<dbReference type="Pfam" id="PF24245">
    <property type="entry name" value="INO80F"/>
    <property type="match status" value="1"/>
</dbReference>
<dbReference type="PANTHER" id="PTHR48112">
    <property type="entry name" value="HIGH MOBILITY GROUP PROTEIN DSP1"/>
    <property type="match status" value="1"/>
</dbReference>
<keyword evidence="2 4" id="KW-0238">DNA-binding</keyword>
<evidence type="ECO:0000256" key="2">
    <source>
        <dbReference type="ARBA" id="ARBA00023125"/>
    </source>
</evidence>
<feature type="region of interest" description="Disordered" evidence="5">
    <location>
        <begin position="86"/>
        <end position="170"/>
    </location>
</feature>
<feature type="compositionally biased region" description="Basic and acidic residues" evidence="5">
    <location>
        <begin position="103"/>
        <end position="125"/>
    </location>
</feature>
<feature type="domain" description="HMG box" evidence="6">
    <location>
        <begin position="163"/>
        <end position="239"/>
    </location>
</feature>
<evidence type="ECO:0000256" key="1">
    <source>
        <dbReference type="ARBA" id="ARBA00004123"/>
    </source>
</evidence>
<keyword evidence="3 4" id="KW-0539">Nucleus</keyword>
<sequence length="242" mass="28229">MMSDDSENDGAYVESNHENNVYYKKYKLLLAECENIQKSNERLVYRIEEVKKISQRRFEQVKYMKDKLMSKYGEDWTEIPEKKIKLEDEEATSLSETTNHFATVKEESAHSVKEEAATTVVEERSQQLPPKPPPPPPQQSVAAAKPVKKKRKSNKSEKDPNAPKRPSNPFFQFCQDQRQVLLGQIMAELKPGEVEPTKQELTRQLAIKWRSLSTADKQIYVDMYERSKEKYAVEMSEYNMKK</sequence>
<dbReference type="Gene3D" id="1.10.30.10">
    <property type="entry name" value="High mobility group box domain"/>
    <property type="match status" value="1"/>
</dbReference>